<dbReference type="EMBL" id="LMWN01000001">
    <property type="protein sequence ID" value="KUN10526.1"/>
    <property type="molecule type" value="Genomic_DNA"/>
</dbReference>
<dbReference type="OrthoDB" id="3429977at2"/>
<dbReference type="RefSeq" id="WP_067116231.1">
    <property type="nucleotide sequence ID" value="NZ_KQ948206.1"/>
</dbReference>
<proteinExistence type="predicted"/>
<reference evidence="1 2" key="1">
    <citation type="submission" date="2015-10" db="EMBL/GenBank/DDBJ databases">
        <title>Draft genome sequence of Streptomyces yokosukanensis DSM 40224, type strain for the species Streptomyces yokosukanensis.</title>
        <authorList>
            <person name="Ruckert C."/>
            <person name="Winkler A."/>
            <person name="Kalinowski J."/>
            <person name="Kampfer P."/>
            <person name="Glaeser S."/>
        </authorList>
    </citation>
    <scope>NUCLEOTIDE SEQUENCE [LARGE SCALE GENOMIC DNA]</scope>
    <source>
        <strain evidence="1 2">DSM 40224</strain>
    </source>
</reference>
<keyword evidence="2" id="KW-1185">Reference proteome</keyword>
<name>A0A117Q5Z3_9ACTN</name>
<gene>
    <name evidence="1" type="ORF">AQI95_02110</name>
</gene>
<dbReference type="AlphaFoldDB" id="A0A117Q5Z3"/>
<organism evidence="1 2">
    <name type="scientific">Streptomyces yokosukanensis</name>
    <dbReference type="NCBI Taxonomy" id="67386"/>
    <lineage>
        <taxon>Bacteria</taxon>
        <taxon>Bacillati</taxon>
        <taxon>Actinomycetota</taxon>
        <taxon>Actinomycetes</taxon>
        <taxon>Kitasatosporales</taxon>
        <taxon>Streptomycetaceae</taxon>
        <taxon>Streptomyces</taxon>
    </lineage>
</organism>
<evidence type="ECO:0000313" key="2">
    <source>
        <dbReference type="Proteomes" id="UP000053127"/>
    </source>
</evidence>
<dbReference type="STRING" id="67386.AQI95_02110"/>
<dbReference type="Proteomes" id="UP000053127">
    <property type="component" value="Unassembled WGS sequence"/>
</dbReference>
<evidence type="ECO:0000313" key="1">
    <source>
        <dbReference type="EMBL" id="KUN10526.1"/>
    </source>
</evidence>
<accession>A0A117Q5Z3</accession>
<protein>
    <submittedName>
        <fullName evidence="1">Uncharacterized protein</fullName>
    </submittedName>
</protein>
<comment type="caution">
    <text evidence="1">The sequence shown here is derived from an EMBL/GenBank/DDBJ whole genome shotgun (WGS) entry which is preliminary data.</text>
</comment>
<sequence>MLTETTGRDPQDLAAELAVLREVDWASVWAGPPQSANELREWCGRYGWEPLTFDRQLRVRTTTGGELSFGNTTTYGSPLVSAGLTACWRVTASGPQDNGAVLAAAARGPTAGHGVLNPAAALTMPCPMPEQQPAGVER</sequence>